<dbReference type="AlphaFoldDB" id="A0A948RTC9"/>
<gene>
    <name evidence="1" type="ORF">KJ970_04675</name>
</gene>
<organism evidence="1 2">
    <name type="scientific">Eiseniibacteriota bacterium</name>
    <dbReference type="NCBI Taxonomy" id="2212470"/>
    <lineage>
        <taxon>Bacteria</taxon>
        <taxon>Candidatus Eiseniibacteriota</taxon>
    </lineage>
</organism>
<name>A0A948RTC9_UNCEI</name>
<comment type="caution">
    <text evidence="1">The sequence shown here is derived from an EMBL/GenBank/DDBJ whole genome shotgun (WGS) entry which is preliminary data.</text>
</comment>
<dbReference type="EMBL" id="JAHJDP010000023">
    <property type="protein sequence ID" value="MBU2690201.1"/>
    <property type="molecule type" value="Genomic_DNA"/>
</dbReference>
<evidence type="ECO:0000313" key="1">
    <source>
        <dbReference type="EMBL" id="MBU2690201.1"/>
    </source>
</evidence>
<reference evidence="1" key="1">
    <citation type="submission" date="2021-05" db="EMBL/GenBank/DDBJ databases">
        <title>Energy efficiency and biological interactions define the core microbiome of deep oligotrophic groundwater.</title>
        <authorList>
            <person name="Mehrshad M."/>
            <person name="Lopez-Fernandez M."/>
            <person name="Bell E."/>
            <person name="Bernier-Latmani R."/>
            <person name="Bertilsson S."/>
            <person name="Dopson M."/>
        </authorList>
    </citation>
    <scope>NUCLEOTIDE SEQUENCE</scope>
    <source>
        <strain evidence="1">Modern_marine.mb.64</strain>
    </source>
</reference>
<sequence length="67" mass="7342">MAQSGWARLQIQKPMPAAPTASLCHMMQKGDRLDSGNPEIEQDTLEDDLLAHDTFAIVLSITISFSV</sequence>
<dbReference type="Proteomes" id="UP000777784">
    <property type="component" value="Unassembled WGS sequence"/>
</dbReference>
<accession>A0A948RTC9</accession>
<proteinExistence type="predicted"/>
<protein>
    <submittedName>
        <fullName evidence="1">Uncharacterized protein</fullName>
    </submittedName>
</protein>
<evidence type="ECO:0000313" key="2">
    <source>
        <dbReference type="Proteomes" id="UP000777784"/>
    </source>
</evidence>